<name>A0A1C3REH6_9PROT</name>
<keyword evidence="2" id="KW-1185">Reference proteome</keyword>
<dbReference type="AlphaFoldDB" id="A0A1C3REH6"/>
<dbReference type="OrthoDB" id="9811423at2"/>
<dbReference type="InterPro" id="IPR010710">
    <property type="entry name" value="DUF1289"/>
</dbReference>
<gene>
    <name evidence="1" type="ORF">MTBPR1_110077</name>
</gene>
<organism evidence="1 2">
    <name type="scientific">Candidatus Terasakiella magnetica</name>
    <dbReference type="NCBI Taxonomy" id="1867952"/>
    <lineage>
        <taxon>Bacteria</taxon>
        <taxon>Pseudomonadati</taxon>
        <taxon>Pseudomonadota</taxon>
        <taxon>Alphaproteobacteria</taxon>
        <taxon>Rhodospirillales</taxon>
        <taxon>Terasakiellaceae</taxon>
        <taxon>Terasakiella</taxon>
    </lineage>
</organism>
<evidence type="ECO:0000313" key="2">
    <source>
        <dbReference type="Proteomes" id="UP000231658"/>
    </source>
</evidence>
<accession>A0A1C3REH6</accession>
<dbReference type="RefSeq" id="WP_069186353.1">
    <property type="nucleotide sequence ID" value="NZ_FLYE01000003.1"/>
</dbReference>
<evidence type="ECO:0008006" key="3">
    <source>
        <dbReference type="Google" id="ProtNLM"/>
    </source>
</evidence>
<evidence type="ECO:0000313" key="1">
    <source>
        <dbReference type="EMBL" id="SCA55638.1"/>
    </source>
</evidence>
<dbReference type="Pfam" id="PF06945">
    <property type="entry name" value="DUF1289"/>
    <property type="match status" value="1"/>
</dbReference>
<dbReference type="Proteomes" id="UP000231658">
    <property type="component" value="Unassembled WGS sequence"/>
</dbReference>
<dbReference type="PANTHER" id="PTHR35175:SF2">
    <property type="entry name" value="DUF1289 DOMAIN-CONTAINING PROTEIN"/>
    <property type="match status" value="1"/>
</dbReference>
<dbReference type="PANTHER" id="PTHR35175">
    <property type="entry name" value="DUF1289 DOMAIN-CONTAINING PROTEIN"/>
    <property type="match status" value="1"/>
</dbReference>
<sequence length="66" mass="7442">MADAKASSPCTGVCTLDDEDKYCIGCYRSRVELANWRKMSDEERDEAMVRVEGRIKDLAEGRKIAV</sequence>
<protein>
    <recommendedName>
        <fullName evidence="3">Fe-S protein</fullName>
    </recommendedName>
</protein>
<dbReference type="STRING" id="1867952.MTBPR1_110077"/>
<reference evidence="1 2" key="1">
    <citation type="submission" date="2016-07" db="EMBL/GenBank/DDBJ databases">
        <authorList>
            <person name="Lefevre C.T."/>
        </authorList>
    </citation>
    <scope>NUCLEOTIDE SEQUENCE [LARGE SCALE GENOMIC DNA]</scope>
    <source>
        <strain evidence="1">PR1</strain>
    </source>
</reference>
<dbReference type="EMBL" id="FLYE01000003">
    <property type="protein sequence ID" value="SCA55638.1"/>
    <property type="molecule type" value="Genomic_DNA"/>
</dbReference>
<proteinExistence type="predicted"/>